<evidence type="ECO:0000259" key="2">
    <source>
        <dbReference type="SMART" id="SM00382"/>
    </source>
</evidence>
<dbReference type="AlphaFoldDB" id="A0A7W5EWV2"/>
<dbReference type="PANTHER" id="PTHR46018:SF7">
    <property type="entry name" value="RIBONUCLEASE Z"/>
    <property type="match status" value="1"/>
</dbReference>
<dbReference type="Gene3D" id="3.40.50.300">
    <property type="entry name" value="P-loop containing nucleotide triphosphate hydrolases"/>
    <property type="match status" value="1"/>
</dbReference>
<dbReference type="SUPFAM" id="SSF56281">
    <property type="entry name" value="Metallo-hydrolase/oxidoreductase"/>
    <property type="match status" value="1"/>
</dbReference>
<dbReference type="Pfam" id="PF00753">
    <property type="entry name" value="Lactamase_B"/>
    <property type="match status" value="1"/>
</dbReference>
<feature type="region of interest" description="Disordered" evidence="1">
    <location>
        <begin position="276"/>
        <end position="305"/>
    </location>
</feature>
<dbReference type="InterPro" id="IPR003593">
    <property type="entry name" value="AAA+_ATPase"/>
</dbReference>
<dbReference type="RefSeq" id="WP_221187873.1">
    <property type="nucleotide sequence ID" value="NZ_JACHXR010000017.1"/>
</dbReference>
<evidence type="ECO:0000256" key="1">
    <source>
        <dbReference type="SAM" id="MobiDB-lite"/>
    </source>
</evidence>
<comment type="caution">
    <text evidence="3">The sequence shown here is derived from an EMBL/GenBank/DDBJ whole genome shotgun (WGS) entry which is preliminary data.</text>
</comment>
<dbReference type="InterPro" id="IPR027417">
    <property type="entry name" value="P-loop_NTPase"/>
</dbReference>
<dbReference type="PANTHER" id="PTHR46018">
    <property type="entry name" value="ZINC PHOSPHODIESTERASE ELAC PROTEIN 1"/>
    <property type="match status" value="1"/>
</dbReference>
<dbReference type="InterPro" id="IPR001279">
    <property type="entry name" value="Metallo-B-lactamas"/>
</dbReference>
<dbReference type="EMBL" id="JACHXR010000017">
    <property type="protein sequence ID" value="MBB3232923.1"/>
    <property type="molecule type" value="Genomic_DNA"/>
</dbReference>
<dbReference type="Gene3D" id="3.60.15.10">
    <property type="entry name" value="Ribonuclease Z/Hydroxyacylglutathione hydrolase-like"/>
    <property type="match status" value="1"/>
</dbReference>
<protein>
    <submittedName>
        <fullName evidence="3">Ribonuclease BN (tRNA processing enzyme)</fullName>
    </submittedName>
</protein>
<gene>
    <name evidence="3" type="ORF">FHR97_003801</name>
</gene>
<dbReference type="Pfam" id="PF12706">
    <property type="entry name" value="Lactamase_B_2"/>
    <property type="match status" value="1"/>
</dbReference>
<accession>A0A7W5EWV2</accession>
<dbReference type="GO" id="GO:0042781">
    <property type="term" value="F:3'-tRNA processing endoribonuclease activity"/>
    <property type="evidence" value="ECO:0007669"/>
    <property type="project" value="TreeGrafter"/>
</dbReference>
<reference evidence="3 4" key="1">
    <citation type="submission" date="2020-08" db="EMBL/GenBank/DDBJ databases">
        <title>Genomic Encyclopedia of Type Strains, Phase III (KMG-III): the genomes of soil and plant-associated and newly described type strains.</title>
        <authorList>
            <person name="Whitman W."/>
        </authorList>
    </citation>
    <scope>NUCLEOTIDE SEQUENCE [LARGE SCALE GENOMIC DNA]</scope>
    <source>
        <strain evidence="3 4">CECT 7744</strain>
    </source>
</reference>
<name>A0A7W5EWV2_9GAMM</name>
<dbReference type="Proteomes" id="UP000518892">
    <property type="component" value="Unassembled WGS sequence"/>
</dbReference>
<evidence type="ECO:0000313" key="4">
    <source>
        <dbReference type="Proteomes" id="UP000518892"/>
    </source>
</evidence>
<dbReference type="InterPro" id="IPR036866">
    <property type="entry name" value="RibonucZ/Hydroxyglut_hydro"/>
</dbReference>
<sequence>MPEPTPLPADHPLLKLLRRHQRVLLAGAPGTGKTTLAAAAAATLVRRGVVCRCLSVDPGLPGFGPPGAVALGVWRGAGWHPERLAALCSLDAARFRLPLVDALRRLAAYCPPGPLLIDAPGVVRGAGAAELLPALAGVGDARALALLVPEGAAAPLADECRALGLPSRRLIPAAEARHPGKLARKQRRTAAWQAWLDGAGELTLRLDGLAVLGTPPPRSAPQAWRGRQVGLLDARGETLALGEVLELTADRLRVRAASPSAAVAAVVIRDAHRDRDGTLATAPRHRQARPAGPLPELTRCLPPATADGGPRPVVRLERAVATLVNGVFGDPLLHLRLRHQRRSLLFDLGDAGRLPARLAHQVSDVFISHAHFDHIGGFPWLLRSRIGDYPACRLYGPPGLAGHVRGLMSGVLWDRVGDKAPRFEVAELHGDRLRRYALVAGREPEALPSRPARAGLLLEEPGFCVRATRLDHGTPVLAFAFEPHAEARVRKARLAARGWPPGPWLGELKRRMLAGQADAPIQPPGGTPLPAATLAAELLEMRPGQRLVYATDLGDTPANRRRLQALAKDTDTLVCEAPFLEAEADQARRTGHLTARACGEIATAAGVARLVPFHFSRRHAGDPGPLYAEIHPHFPGLAMPADD</sequence>
<feature type="domain" description="AAA+ ATPase" evidence="2">
    <location>
        <begin position="19"/>
        <end position="216"/>
    </location>
</feature>
<evidence type="ECO:0000313" key="3">
    <source>
        <dbReference type="EMBL" id="MBB3232923.1"/>
    </source>
</evidence>
<dbReference type="SMART" id="SM00382">
    <property type="entry name" value="AAA"/>
    <property type="match status" value="1"/>
</dbReference>
<organism evidence="3 4">
    <name type="scientific">Halomonas stenophila</name>
    <dbReference type="NCBI Taxonomy" id="795312"/>
    <lineage>
        <taxon>Bacteria</taxon>
        <taxon>Pseudomonadati</taxon>
        <taxon>Pseudomonadota</taxon>
        <taxon>Gammaproteobacteria</taxon>
        <taxon>Oceanospirillales</taxon>
        <taxon>Halomonadaceae</taxon>
        <taxon>Halomonas</taxon>
    </lineage>
</organism>
<proteinExistence type="predicted"/>
<dbReference type="SUPFAM" id="SSF52540">
    <property type="entry name" value="P-loop containing nucleoside triphosphate hydrolases"/>
    <property type="match status" value="1"/>
</dbReference>
<keyword evidence="4" id="KW-1185">Reference proteome</keyword>